<dbReference type="EMBL" id="KQ979824">
    <property type="protein sequence ID" value="KYN18934.1"/>
    <property type="molecule type" value="Genomic_DNA"/>
</dbReference>
<gene>
    <name evidence="4" type="ORF">ALC57_08777</name>
</gene>
<sequence>MKNDQEEIDLYRDTYVRYLGYANEVGEAFRSLVPKSIVWSSYALSSGYVLADTIHKGVKVYQEDATPQKIKNVLLSTSDTLLWQAFASVIVPGFTINRICAAVQFAQRKNTRIAWKKPWISTLIGLISIPFIIHPIDHAVEGAMDITYRKWTGYHPKGPLCVSVFYDPHEGATTEGRERRRNISKRHQTTTKQWQMLLLFTANYGELRSYDRGPIKPLVLIKKKKCAGEAKTMCALSPIRVKYPS</sequence>
<dbReference type="Proteomes" id="UP000078492">
    <property type="component" value="Unassembled WGS sequence"/>
</dbReference>
<evidence type="ECO:0000256" key="3">
    <source>
        <dbReference type="ARBA" id="ARBA00029631"/>
    </source>
</evidence>
<dbReference type="GO" id="GO:0005739">
    <property type="term" value="C:mitochondrion"/>
    <property type="evidence" value="ECO:0007669"/>
    <property type="project" value="TreeGrafter"/>
</dbReference>
<evidence type="ECO:0000256" key="1">
    <source>
        <dbReference type="ARBA" id="ARBA00009224"/>
    </source>
</evidence>
<accession>A0A195E205</accession>
<dbReference type="STRING" id="471704.A0A195E205"/>
<evidence type="ECO:0000313" key="4">
    <source>
        <dbReference type="EMBL" id="KYN18934.1"/>
    </source>
</evidence>
<protein>
    <recommendedName>
        <fullName evidence="2">Mitochondrial fission process protein 1</fullName>
    </recommendedName>
    <alternativeName>
        <fullName evidence="3">Mitochondrial 18 kDa protein</fullName>
    </alternativeName>
</protein>
<dbReference type="AlphaFoldDB" id="A0A195E205"/>
<dbReference type="GO" id="GO:0000266">
    <property type="term" value="P:mitochondrial fission"/>
    <property type="evidence" value="ECO:0007669"/>
    <property type="project" value="TreeGrafter"/>
</dbReference>
<evidence type="ECO:0000256" key="2">
    <source>
        <dbReference type="ARBA" id="ARBA00017835"/>
    </source>
</evidence>
<reference evidence="4 5" key="1">
    <citation type="submission" date="2015-09" db="EMBL/GenBank/DDBJ databases">
        <title>Trachymyrmex cornetzi WGS genome.</title>
        <authorList>
            <person name="Nygaard S."/>
            <person name="Hu H."/>
            <person name="Boomsma J."/>
            <person name="Zhang G."/>
        </authorList>
    </citation>
    <scope>NUCLEOTIDE SEQUENCE [LARGE SCALE GENOMIC DNA]</scope>
    <source>
        <strain evidence="4">Tcor2-1</strain>
        <tissue evidence="4">Whole body</tissue>
    </source>
</reference>
<name>A0A195E205_9HYME</name>
<keyword evidence="5" id="KW-1185">Reference proteome</keyword>
<dbReference type="PANTHER" id="PTHR11001">
    <property type="entry name" value="MITOCHONDRIAL FISSION PROCESS PROTEIN 1"/>
    <property type="match status" value="1"/>
</dbReference>
<organism evidence="4 5">
    <name type="scientific">Trachymyrmex cornetzi</name>
    <dbReference type="NCBI Taxonomy" id="471704"/>
    <lineage>
        <taxon>Eukaryota</taxon>
        <taxon>Metazoa</taxon>
        <taxon>Ecdysozoa</taxon>
        <taxon>Arthropoda</taxon>
        <taxon>Hexapoda</taxon>
        <taxon>Insecta</taxon>
        <taxon>Pterygota</taxon>
        <taxon>Neoptera</taxon>
        <taxon>Endopterygota</taxon>
        <taxon>Hymenoptera</taxon>
        <taxon>Apocrita</taxon>
        <taxon>Aculeata</taxon>
        <taxon>Formicoidea</taxon>
        <taxon>Formicidae</taxon>
        <taxon>Myrmicinae</taxon>
        <taxon>Trachymyrmex</taxon>
    </lineage>
</organism>
<dbReference type="PANTHER" id="PTHR11001:SF2">
    <property type="entry name" value="MITOCHONDRIAL FISSION PROCESS PROTEIN 1"/>
    <property type="match status" value="1"/>
</dbReference>
<comment type="similarity">
    <text evidence="1">Belongs to the MTFP1 family.</text>
</comment>
<proteinExistence type="inferred from homology"/>
<evidence type="ECO:0000313" key="5">
    <source>
        <dbReference type="Proteomes" id="UP000078492"/>
    </source>
</evidence>
<dbReference type="InterPro" id="IPR019560">
    <property type="entry name" value="Mitochondrial_18_kDa_protein"/>
</dbReference>
<dbReference type="Pfam" id="PF10558">
    <property type="entry name" value="MTP18"/>
    <property type="match status" value="2"/>
</dbReference>